<dbReference type="PANTHER" id="PTHR31118:SF12">
    <property type="entry name" value="CYCLASE-LIKE PROTEIN 2"/>
    <property type="match status" value="1"/>
</dbReference>
<keyword evidence="2" id="KW-1185">Reference proteome</keyword>
<dbReference type="InterPro" id="IPR007325">
    <property type="entry name" value="KFase/CYL"/>
</dbReference>
<reference evidence="1 2" key="1">
    <citation type="submission" date="2020-01" db="EMBL/GenBank/DDBJ databases">
        <authorList>
            <person name="Deng T."/>
        </authorList>
    </citation>
    <scope>NUCLEOTIDE SEQUENCE [LARGE SCALE GENOMIC DNA]</scope>
    <source>
        <strain evidence="1 2">5221</strain>
    </source>
</reference>
<dbReference type="Proteomes" id="UP000469215">
    <property type="component" value="Unassembled WGS sequence"/>
</dbReference>
<dbReference type="AlphaFoldDB" id="A0A6N9H406"/>
<dbReference type="GO" id="GO:0004061">
    <property type="term" value="F:arylformamidase activity"/>
    <property type="evidence" value="ECO:0007669"/>
    <property type="project" value="InterPro"/>
</dbReference>
<dbReference type="PANTHER" id="PTHR31118">
    <property type="entry name" value="CYCLASE-LIKE PROTEIN 2"/>
    <property type="match status" value="1"/>
</dbReference>
<protein>
    <submittedName>
        <fullName evidence="1">Cyclase family protein</fullName>
    </submittedName>
</protein>
<dbReference type="GO" id="GO:0019441">
    <property type="term" value="P:L-tryptophan catabolic process to kynurenine"/>
    <property type="evidence" value="ECO:0007669"/>
    <property type="project" value="InterPro"/>
</dbReference>
<gene>
    <name evidence="1" type="ORF">GSY69_00845</name>
</gene>
<dbReference type="SUPFAM" id="SSF102198">
    <property type="entry name" value="Putative cyclase"/>
    <property type="match status" value="1"/>
</dbReference>
<dbReference type="InterPro" id="IPR037175">
    <property type="entry name" value="KFase_sf"/>
</dbReference>
<dbReference type="Gene3D" id="3.50.30.50">
    <property type="entry name" value="Putative cyclase"/>
    <property type="match status" value="1"/>
</dbReference>
<organism evidence="1 2">
    <name type="scientific">Brevibacterium rongguiense</name>
    <dbReference type="NCBI Taxonomy" id="2695267"/>
    <lineage>
        <taxon>Bacteria</taxon>
        <taxon>Bacillati</taxon>
        <taxon>Actinomycetota</taxon>
        <taxon>Actinomycetes</taxon>
        <taxon>Micrococcales</taxon>
        <taxon>Brevibacteriaceae</taxon>
        <taxon>Brevibacterium</taxon>
    </lineage>
</organism>
<dbReference type="EMBL" id="WWEQ01000002">
    <property type="protein sequence ID" value="MYM18561.1"/>
    <property type="molecule type" value="Genomic_DNA"/>
</dbReference>
<evidence type="ECO:0000313" key="1">
    <source>
        <dbReference type="EMBL" id="MYM18561.1"/>
    </source>
</evidence>
<dbReference type="Pfam" id="PF04199">
    <property type="entry name" value="Cyclase"/>
    <property type="match status" value="1"/>
</dbReference>
<accession>A0A6N9H406</accession>
<proteinExistence type="predicted"/>
<name>A0A6N9H406_9MICO</name>
<dbReference type="RefSeq" id="WP_160952025.1">
    <property type="nucleotide sequence ID" value="NZ_WWEQ01000002.1"/>
</dbReference>
<evidence type="ECO:0000313" key="2">
    <source>
        <dbReference type="Proteomes" id="UP000469215"/>
    </source>
</evidence>
<sequence>MADNTAAVTELFSALHSLTSYDVSPTLDTNLPGWFTHPTMGIVRDGRNFDQHGYFAQTLLISEHTGSHVDAPRHIHPGSETIEDFGPDVLFAPYKKYDLTRFELEAGVPVTLEQIEQVEREDGIELREGDIAILQFGWDQYLKPDSHDPEERGWWGANEPGLTDEACKHFADRKIRAIGADSAAVDIVIKDGKLTDAPGHAVHFLPNRILIIEGLVNLGAPPVEGAFFAMPLKIDGGSGSPIRAAMFG</sequence>
<comment type="caution">
    <text evidence="1">The sequence shown here is derived from an EMBL/GenBank/DDBJ whole genome shotgun (WGS) entry which is preliminary data.</text>
</comment>